<dbReference type="PANTHER" id="PTHR30563:SF0">
    <property type="entry name" value="DNA RECOMBINATION PROTEIN RMUC"/>
    <property type="match status" value="1"/>
</dbReference>
<reference evidence="7 8" key="1">
    <citation type="journal article" date="2018" name="Nat. Biotechnol.">
        <title>A standardized bacterial taxonomy based on genome phylogeny substantially revises the tree of life.</title>
        <authorList>
            <person name="Parks D.H."/>
            <person name="Chuvochina M."/>
            <person name="Waite D.W."/>
            <person name="Rinke C."/>
            <person name="Skarshewski A."/>
            <person name="Chaumeil P.A."/>
            <person name="Hugenholtz P."/>
        </authorList>
    </citation>
    <scope>NUCLEOTIDE SEQUENCE [LARGE SCALE GENOMIC DNA]</scope>
    <source>
        <strain evidence="7">UBA10948</strain>
    </source>
</reference>
<feature type="compositionally biased region" description="Basic and acidic residues" evidence="6">
    <location>
        <begin position="472"/>
        <end position="487"/>
    </location>
</feature>
<keyword evidence="4" id="KW-0233">DNA recombination</keyword>
<dbReference type="Pfam" id="PF02646">
    <property type="entry name" value="RmuC"/>
    <property type="match status" value="1"/>
</dbReference>
<protein>
    <submittedName>
        <fullName evidence="7">DNA recombination protein RmuC</fullName>
    </submittedName>
</protein>
<evidence type="ECO:0000256" key="4">
    <source>
        <dbReference type="ARBA" id="ARBA00023172"/>
    </source>
</evidence>
<dbReference type="GO" id="GO:0006310">
    <property type="term" value="P:DNA recombination"/>
    <property type="evidence" value="ECO:0007669"/>
    <property type="project" value="UniProtKB-KW"/>
</dbReference>
<comment type="caution">
    <text evidence="7">The sequence shown here is derived from an EMBL/GenBank/DDBJ whole genome shotgun (WGS) entry which is preliminary data.</text>
</comment>
<proteinExistence type="inferred from homology"/>
<evidence type="ECO:0000256" key="2">
    <source>
        <dbReference type="ARBA" id="ARBA00009840"/>
    </source>
</evidence>
<comment type="similarity">
    <text evidence="2">Belongs to the RmuC family.</text>
</comment>
<dbReference type="Proteomes" id="UP000263273">
    <property type="component" value="Unassembled WGS sequence"/>
</dbReference>
<name>A0A354YYR3_9FIRM</name>
<evidence type="ECO:0000256" key="6">
    <source>
        <dbReference type="SAM" id="MobiDB-lite"/>
    </source>
</evidence>
<dbReference type="InterPro" id="IPR003798">
    <property type="entry name" value="DNA_recombination_RmuC"/>
</dbReference>
<organism evidence="7 8">
    <name type="scientific">Syntrophomonas wolfei</name>
    <dbReference type="NCBI Taxonomy" id="863"/>
    <lineage>
        <taxon>Bacteria</taxon>
        <taxon>Bacillati</taxon>
        <taxon>Bacillota</taxon>
        <taxon>Clostridia</taxon>
        <taxon>Eubacteriales</taxon>
        <taxon>Syntrophomonadaceae</taxon>
        <taxon>Syntrophomonas</taxon>
    </lineage>
</organism>
<feature type="region of interest" description="Disordered" evidence="6">
    <location>
        <begin position="466"/>
        <end position="487"/>
    </location>
</feature>
<evidence type="ECO:0000256" key="1">
    <source>
        <dbReference type="ARBA" id="ARBA00003416"/>
    </source>
</evidence>
<dbReference type="EMBL" id="DNZF01000225">
    <property type="protein sequence ID" value="HBK54349.1"/>
    <property type="molecule type" value="Genomic_DNA"/>
</dbReference>
<evidence type="ECO:0000313" key="8">
    <source>
        <dbReference type="Proteomes" id="UP000263273"/>
    </source>
</evidence>
<comment type="function">
    <text evidence="1">Involved in DNA recombination.</text>
</comment>
<dbReference type="Gene3D" id="1.10.287.1490">
    <property type="match status" value="1"/>
</dbReference>
<keyword evidence="3 5" id="KW-0175">Coiled coil</keyword>
<evidence type="ECO:0000256" key="3">
    <source>
        <dbReference type="ARBA" id="ARBA00023054"/>
    </source>
</evidence>
<dbReference type="PANTHER" id="PTHR30563">
    <property type="entry name" value="DNA RECOMBINATION PROTEIN RMUC"/>
    <property type="match status" value="1"/>
</dbReference>
<accession>A0A354YYR3</accession>
<dbReference type="AlphaFoldDB" id="A0A354YYR3"/>
<gene>
    <name evidence="7" type="ORF">DDZ44_10470</name>
</gene>
<evidence type="ECO:0000256" key="5">
    <source>
        <dbReference type="SAM" id="Coils"/>
    </source>
</evidence>
<feature type="coiled-coil region" evidence="5">
    <location>
        <begin position="54"/>
        <end position="88"/>
    </location>
</feature>
<sequence length="487" mass="54358">MDTLLFITIGLCIGGLAAFLVFRIKIQQIIKVKIEAESEHAVLLERIQGKDLQLVEMRTTITGLANEVERLNNQYIGETKKVSELNAKLQEERRGAAEKLALLGEAQQQLSDAFKALSADALKSNNQAFLELAKSTLEKYQDHAKSDLEARQKAVDELVKPLQESLEKVDNKIQDIEKSRIDAYAGLAEQVKSMSRTQAQLQTETANLVKALRSPTVRGRWGEIQLKRVVELAGMVEYCDFHQQESAGAGRGSLRPDMIIRLPNHKNIVVDSKAPLQAYLEALDARDEAARTAKLKDHARQIRTHLSQLGSKAYWSQFTPAPEFAVMFLPGETFFSASLEQDPGLIEFGVDQQVIMATPTTLIALLRAVAYGWRQENVAENAQVISSLGKTLYDRVQNLVGHFFDLKKGLDHSVDAYNRAVGTLERRVLVTARKFKELGASSGRNIEAPEVVDKATRLLQVQDLLPRGGDNSQEKSNQEFRKDVEKI</sequence>
<evidence type="ECO:0000313" key="7">
    <source>
        <dbReference type="EMBL" id="HBK54349.1"/>
    </source>
</evidence>